<sequence length="183" mass="20500">MHSAYRAQPALSASKQEGHLVYDLSLPPHTVSLPLGKANSSMRDILTQSASVPNLHLLEFSHPKLGKKMYIHTRTSDPTAASKAFLTVADVIKGLYANLREPVSEKDFNKEPKERRDRITRAFLQRISRVGKKDGPEYRAERDKGLKRIDWLEGEDMFLGFEPASDGVGHHWSLVTGAVPDRV</sequence>
<keyword evidence="3" id="KW-1185">Reference proteome</keyword>
<protein>
    <recommendedName>
        <fullName evidence="1">DUF6699 domain-containing protein</fullName>
    </recommendedName>
</protein>
<dbReference type="OrthoDB" id="3144234at2759"/>
<accession>A0A4Y7TFF4</accession>
<proteinExistence type="predicted"/>
<evidence type="ECO:0000313" key="3">
    <source>
        <dbReference type="Proteomes" id="UP000298030"/>
    </source>
</evidence>
<reference evidence="2 3" key="1">
    <citation type="journal article" date="2019" name="Nat. Ecol. Evol.">
        <title>Megaphylogeny resolves global patterns of mushroom evolution.</title>
        <authorList>
            <person name="Varga T."/>
            <person name="Krizsan K."/>
            <person name="Foldi C."/>
            <person name="Dima B."/>
            <person name="Sanchez-Garcia M."/>
            <person name="Sanchez-Ramirez S."/>
            <person name="Szollosi G.J."/>
            <person name="Szarkandi J.G."/>
            <person name="Papp V."/>
            <person name="Albert L."/>
            <person name="Andreopoulos W."/>
            <person name="Angelini C."/>
            <person name="Antonin V."/>
            <person name="Barry K.W."/>
            <person name="Bougher N.L."/>
            <person name="Buchanan P."/>
            <person name="Buyck B."/>
            <person name="Bense V."/>
            <person name="Catcheside P."/>
            <person name="Chovatia M."/>
            <person name="Cooper J."/>
            <person name="Damon W."/>
            <person name="Desjardin D."/>
            <person name="Finy P."/>
            <person name="Geml J."/>
            <person name="Haridas S."/>
            <person name="Hughes K."/>
            <person name="Justo A."/>
            <person name="Karasinski D."/>
            <person name="Kautmanova I."/>
            <person name="Kiss B."/>
            <person name="Kocsube S."/>
            <person name="Kotiranta H."/>
            <person name="LaButti K.M."/>
            <person name="Lechner B.E."/>
            <person name="Liimatainen K."/>
            <person name="Lipzen A."/>
            <person name="Lukacs Z."/>
            <person name="Mihaltcheva S."/>
            <person name="Morgado L.N."/>
            <person name="Niskanen T."/>
            <person name="Noordeloos M.E."/>
            <person name="Ohm R.A."/>
            <person name="Ortiz-Santana B."/>
            <person name="Ovrebo C."/>
            <person name="Racz N."/>
            <person name="Riley R."/>
            <person name="Savchenko A."/>
            <person name="Shiryaev A."/>
            <person name="Soop K."/>
            <person name="Spirin V."/>
            <person name="Szebenyi C."/>
            <person name="Tomsovsky M."/>
            <person name="Tulloss R.E."/>
            <person name="Uehling J."/>
            <person name="Grigoriev I.V."/>
            <person name="Vagvolgyi C."/>
            <person name="Papp T."/>
            <person name="Martin F.M."/>
            <person name="Miettinen O."/>
            <person name="Hibbett D.S."/>
            <person name="Nagy L.G."/>
        </authorList>
    </citation>
    <scope>NUCLEOTIDE SEQUENCE [LARGE SCALE GENOMIC DNA]</scope>
    <source>
        <strain evidence="2 3">FP101781</strain>
    </source>
</reference>
<evidence type="ECO:0000259" key="1">
    <source>
        <dbReference type="Pfam" id="PF20415"/>
    </source>
</evidence>
<dbReference type="InterPro" id="IPR046522">
    <property type="entry name" value="DUF6699"/>
</dbReference>
<dbReference type="AlphaFoldDB" id="A0A4Y7TFF4"/>
<comment type="caution">
    <text evidence="2">The sequence shown here is derived from an EMBL/GenBank/DDBJ whole genome shotgun (WGS) entry which is preliminary data.</text>
</comment>
<gene>
    <name evidence="2" type="ORF">FA13DRAFT_1731410</name>
</gene>
<name>A0A4Y7TFF4_COPMI</name>
<evidence type="ECO:0000313" key="2">
    <source>
        <dbReference type="EMBL" id="TEB32890.1"/>
    </source>
</evidence>
<dbReference type="Pfam" id="PF20415">
    <property type="entry name" value="DUF6699"/>
    <property type="match status" value="1"/>
</dbReference>
<dbReference type="EMBL" id="QPFP01000014">
    <property type="protein sequence ID" value="TEB32890.1"/>
    <property type="molecule type" value="Genomic_DNA"/>
</dbReference>
<feature type="domain" description="DUF6699" evidence="1">
    <location>
        <begin position="20"/>
        <end position="167"/>
    </location>
</feature>
<dbReference type="Proteomes" id="UP000298030">
    <property type="component" value="Unassembled WGS sequence"/>
</dbReference>
<organism evidence="2 3">
    <name type="scientific">Coprinellus micaceus</name>
    <name type="common">Glistening ink-cap mushroom</name>
    <name type="synonym">Coprinus micaceus</name>
    <dbReference type="NCBI Taxonomy" id="71717"/>
    <lineage>
        <taxon>Eukaryota</taxon>
        <taxon>Fungi</taxon>
        <taxon>Dikarya</taxon>
        <taxon>Basidiomycota</taxon>
        <taxon>Agaricomycotina</taxon>
        <taxon>Agaricomycetes</taxon>
        <taxon>Agaricomycetidae</taxon>
        <taxon>Agaricales</taxon>
        <taxon>Agaricineae</taxon>
        <taxon>Psathyrellaceae</taxon>
        <taxon>Coprinellus</taxon>
    </lineage>
</organism>